<dbReference type="RefSeq" id="XP_011392358.1">
    <property type="nucleotide sequence ID" value="XM_011394056.1"/>
</dbReference>
<feature type="compositionally biased region" description="Basic and acidic residues" evidence="1">
    <location>
        <begin position="150"/>
        <end position="159"/>
    </location>
</feature>
<organism evidence="2 3">
    <name type="scientific">Mycosarcoma maydis</name>
    <name type="common">Corn smut fungus</name>
    <name type="synonym">Ustilago maydis</name>
    <dbReference type="NCBI Taxonomy" id="5270"/>
    <lineage>
        <taxon>Eukaryota</taxon>
        <taxon>Fungi</taxon>
        <taxon>Dikarya</taxon>
        <taxon>Basidiomycota</taxon>
        <taxon>Ustilaginomycotina</taxon>
        <taxon>Ustilaginomycetes</taxon>
        <taxon>Ustilaginales</taxon>
        <taxon>Ustilaginaceae</taxon>
        <taxon>Mycosarcoma</taxon>
    </lineage>
</organism>
<feature type="compositionally biased region" description="Low complexity" evidence="1">
    <location>
        <begin position="126"/>
        <end position="145"/>
    </location>
</feature>
<name>A0A0D1CGZ0_MYCMD</name>
<dbReference type="AlphaFoldDB" id="A0A0D1CGZ0"/>
<evidence type="ECO:0000313" key="2">
    <source>
        <dbReference type="EMBL" id="KIS66243.1"/>
    </source>
</evidence>
<feature type="region of interest" description="Disordered" evidence="1">
    <location>
        <begin position="126"/>
        <end position="171"/>
    </location>
</feature>
<protein>
    <submittedName>
        <fullName evidence="2">Uncharacterized protein</fullName>
    </submittedName>
</protein>
<dbReference type="KEGG" id="uma:UMAG_12320"/>
<dbReference type="EMBL" id="CM003159">
    <property type="protein sequence ID" value="KIS66243.1"/>
    <property type="molecule type" value="Genomic_DNA"/>
</dbReference>
<proteinExistence type="predicted"/>
<evidence type="ECO:0000313" key="3">
    <source>
        <dbReference type="Proteomes" id="UP000000561"/>
    </source>
</evidence>
<sequence length="171" mass="18327">MQLLFIGSSRSSMFTVNAVKEKSGDFSFSMDIAPMYQAYSSTPLGPGASHPFAFLLMSLTSCSKSTEPLSAALDYLPGCNIIYNGPNSGRGLRPGCDPSKVPVMPWSKIFGKNAISISTKSKMSMSSISKTTSSKSQSTSTTNSKPGTTAKKEKLTSTREKRHPTRLTLGH</sequence>
<dbReference type="InParanoid" id="A0A0D1CGZ0"/>
<gene>
    <name evidence="2" type="ORF">UMAG_12320</name>
</gene>
<accession>A0A0D1CGZ0</accession>
<evidence type="ECO:0000256" key="1">
    <source>
        <dbReference type="SAM" id="MobiDB-lite"/>
    </source>
</evidence>
<dbReference type="Proteomes" id="UP000000561">
    <property type="component" value="Chromosome 20"/>
</dbReference>
<reference evidence="2 3" key="1">
    <citation type="journal article" date="2006" name="Nature">
        <title>Insights from the genome of the biotrophic fungal plant pathogen Ustilago maydis.</title>
        <authorList>
            <person name="Kamper J."/>
            <person name="Kahmann R."/>
            <person name="Bolker M."/>
            <person name="Ma L.J."/>
            <person name="Brefort T."/>
            <person name="Saville B.J."/>
            <person name="Banuett F."/>
            <person name="Kronstad J.W."/>
            <person name="Gold S.E."/>
            <person name="Muller O."/>
            <person name="Perlin M.H."/>
            <person name="Wosten H.A."/>
            <person name="de Vries R."/>
            <person name="Ruiz-Herrera J."/>
            <person name="Reynaga-Pena C.G."/>
            <person name="Snetselaar K."/>
            <person name="McCann M."/>
            <person name="Perez-Martin J."/>
            <person name="Feldbrugge M."/>
            <person name="Basse C.W."/>
            <person name="Steinberg G."/>
            <person name="Ibeas J.I."/>
            <person name="Holloman W."/>
            <person name="Guzman P."/>
            <person name="Farman M."/>
            <person name="Stajich J.E."/>
            <person name="Sentandreu R."/>
            <person name="Gonzalez-Prieto J.M."/>
            <person name="Kennell J.C."/>
            <person name="Molina L."/>
            <person name="Schirawski J."/>
            <person name="Mendoza-Mendoza A."/>
            <person name="Greilinger D."/>
            <person name="Munch K."/>
            <person name="Rossel N."/>
            <person name="Scherer M."/>
            <person name="Vranes M."/>
            <person name="Ladendorf O."/>
            <person name="Vincon V."/>
            <person name="Fuchs U."/>
            <person name="Sandrock B."/>
            <person name="Meng S."/>
            <person name="Ho E.C."/>
            <person name="Cahill M.J."/>
            <person name="Boyce K.J."/>
            <person name="Klose J."/>
            <person name="Klosterman S.J."/>
            <person name="Deelstra H.J."/>
            <person name="Ortiz-Castellanos L."/>
            <person name="Li W."/>
            <person name="Sanchez-Alonso P."/>
            <person name="Schreier P.H."/>
            <person name="Hauser-Hahn I."/>
            <person name="Vaupel M."/>
            <person name="Koopmann E."/>
            <person name="Friedrich G."/>
            <person name="Voss H."/>
            <person name="Schluter T."/>
            <person name="Margolis J."/>
            <person name="Platt D."/>
            <person name="Swimmer C."/>
            <person name="Gnirke A."/>
            <person name="Chen F."/>
            <person name="Vysotskaia V."/>
            <person name="Mannhaupt G."/>
            <person name="Guldener U."/>
            <person name="Munsterkotter M."/>
            <person name="Haase D."/>
            <person name="Oesterheld M."/>
            <person name="Mewes H.W."/>
            <person name="Mauceli E.W."/>
            <person name="DeCaprio D."/>
            <person name="Wade C.M."/>
            <person name="Butler J."/>
            <person name="Young S."/>
            <person name="Jaffe D.B."/>
            <person name="Calvo S."/>
            <person name="Nusbaum C."/>
            <person name="Galagan J."/>
            <person name="Birren B.W."/>
        </authorList>
    </citation>
    <scope>NUCLEOTIDE SEQUENCE [LARGE SCALE GENOMIC DNA]</scope>
    <source>
        <strain evidence="3">DSM 14603 / FGSC 9021 / UM521</strain>
    </source>
</reference>
<dbReference type="VEuPathDB" id="FungiDB:UMAG_12320"/>
<keyword evidence="3" id="KW-1185">Reference proteome</keyword>
<dbReference type="GeneID" id="23568065"/>